<protein>
    <recommendedName>
        <fullName evidence="4">CUE domain-containing protein</fullName>
    </recommendedName>
</protein>
<feature type="region of interest" description="Disordered" evidence="1">
    <location>
        <begin position="472"/>
        <end position="514"/>
    </location>
</feature>
<keyword evidence="3" id="KW-1185">Reference proteome</keyword>
<dbReference type="Proteomes" id="UP000053815">
    <property type="component" value="Unassembled WGS sequence"/>
</dbReference>
<feature type="region of interest" description="Disordered" evidence="1">
    <location>
        <begin position="187"/>
        <end position="206"/>
    </location>
</feature>
<feature type="region of interest" description="Disordered" evidence="1">
    <location>
        <begin position="221"/>
        <end position="249"/>
    </location>
</feature>
<name>A0A0C9MGD6_9FUNG</name>
<feature type="compositionally biased region" description="Low complexity" evidence="1">
    <location>
        <begin position="156"/>
        <end position="168"/>
    </location>
</feature>
<dbReference type="OrthoDB" id="2283499at2759"/>
<accession>A0A0C9MGD6</accession>
<dbReference type="EMBL" id="DF836578">
    <property type="protein sequence ID" value="GAN09751.1"/>
    <property type="molecule type" value="Genomic_DNA"/>
</dbReference>
<reference evidence="2" key="1">
    <citation type="submission" date="2014-09" db="EMBL/GenBank/DDBJ databases">
        <title>Draft genome sequence of an oleaginous Mucoromycotina fungus Mucor ambiguus NBRC6742.</title>
        <authorList>
            <person name="Takeda I."/>
            <person name="Yamane N."/>
            <person name="Morita T."/>
            <person name="Tamano K."/>
            <person name="Machida M."/>
            <person name="Baker S."/>
            <person name="Koike H."/>
        </authorList>
    </citation>
    <scope>NUCLEOTIDE SEQUENCE</scope>
    <source>
        <strain evidence="2">NBRC 6742</strain>
    </source>
</reference>
<feature type="region of interest" description="Disordered" evidence="1">
    <location>
        <begin position="50"/>
        <end position="76"/>
    </location>
</feature>
<feature type="region of interest" description="Disordered" evidence="1">
    <location>
        <begin position="156"/>
        <end position="177"/>
    </location>
</feature>
<evidence type="ECO:0000313" key="3">
    <source>
        <dbReference type="Proteomes" id="UP000053815"/>
    </source>
</evidence>
<evidence type="ECO:0008006" key="4">
    <source>
        <dbReference type="Google" id="ProtNLM"/>
    </source>
</evidence>
<dbReference type="AlphaFoldDB" id="A0A0C9MGD6"/>
<evidence type="ECO:0000313" key="2">
    <source>
        <dbReference type="EMBL" id="GAN09751.1"/>
    </source>
</evidence>
<proteinExistence type="predicted"/>
<evidence type="ECO:0000256" key="1">
    <source>
        <dbReference type="SAM" id="MobiDB-lite"/>
    </source>
</evidence>
<feature type="compositionally biased region" description="Polar residues" evidence="1">
    <location>
        <begin position="225"/>
        <end position="236"/>
    </location>
</feature>
<gene>
    <name evidence="2" type="ORF">MAM1_0289c09283</name>
</gene>
<feature type="compositionally biased region" description="Low complexity" evidence="1">
    <location>
        <begin position="666"/>
        <end position="688"/>
    </location>
</feature>
<feature type="compositionally biased region" description="Low complexity" evidence="1">
    <location>
        <begin position="624"/>
        <end position="649"/>
    </location>
</feature>
<feature type="compositionally biased region" description="Polar residues" evidence="1">
    <location>
        <begin position="491"/>
        <end position="512"/>
    </location>
</feature>
<sequence>MFQEYQTDTVEDLYNEIEHLIDVPFEKFSKDVKQYQIADDTAAGFENFDQHYQPLHHPPQPQEQQRPTHNTSTDDASFERPILIESDSDEVEEELLTPDQQLTYITCYKCNKVLPFESNNALAVNNDNVCLDCSAKRRGRSRSFISEVADKLKNLGSSSNSVSLLSPSTANNKMDRRKSMPLMNDAYASSSLAPSPTPSRPSSRASSFIEDVKQFLAPLSRKSSRNSMFQDYQQSDHASHKAPSRKASHNSLLDAINICKPKQRQHASPSYERRIIDENNWTQEDNEVMNIFQQQQQSSPLQNTDGLDVVQHIPIRRKQVKQIESRQDRIDIYNSAYLDCMQAPTDLVPWIIKQTQKGPPDDWFGYTPPVTREPKKVMGIFKRKAKSRGDLRAQQLQLGDELLNRSTPLLHHRYSNSNLSVSPSANSLYMDSADVVHSPSEIAPQDYDHNDQEYFDGYHDHPTTFTAAASTSPIQSTLSPMEDPVIPPAHRSQSAQPVSILKKSNSNRQLQQPDYAYDSYYQDTIPYDDVEDDDYLNYNQGAMYSNDYDYEYGYEQPTRHYAAAPMRAPIRQRSSSSMVADRNRYNNSRQQMINEQDYHSSMDPRRRRSSRSRSRNEDYYNDAPVPVYYDDPSSSYYDTAPPVHSAHPPSSRRARDHYQPLSHGTAAIRSSSNSSSRRSSLAANSNNRKPQDYYGLSAKLTPFMMEEWEITLDELCDLFPRLDRHYINDFLRSAQGDFITAKNMIMEMIMEIR</sequence>
<organism evidence="2">
    <name type="scientific">Mucor ambiguus</name>
    <dbReference type="NCBI Taxonomy" id="91626"/>
    <lineage>
        <taxon>Eukaryota</taxon>
        <taxon>Fungi</taxon>
        <taxon>Fungi incertae sedis</taxon>
        <taxon>Mucoromycota</taxon>
        <taxon>Mucoromycotina</taxon>
        <taxon>Mucoromycetes</taxon>
        <taxon>Mucorales</taxon>
        <taxon>Mucorineae</taxon>
        <taxon>Mucoraceae</taxon>
        <taxon>Mucor</taxon>
    </lineage>
</organism>
<feature type="region of interest" description="Disordered" evidence="1">
    <location>
        <begin position="585"/>
        <end position="691"/>
    </location>
</feature>
<feature type="compositionally biased region" description="Polar residues" evidence="1">
    <location>
        <begin position="585"/>
        <end position="594"/>
    </location>
</feature>